<evidence type="ECO:0000313" key="2">
    <source>
        <dbReference type="Proteomes" id="UP001529514"/>
    </source>
</evidence>
<gene>
    <name evidence="1" type="ORF">TCT1_16170</name>
</gene>
<proteinExistence type="predicted"/>
<dbReference type="EMBL" id="AP028978">
    <property type="protein sequence ID" value="BET96696.1"/>
    <property type="molecule type" value="Genomic_DNA"/>
</dbReference>
<protein>
    <submittedName>
        <fullName evidence="1">Prolyl oligopeptidase family serine peptidase</fullName>
    </submittedName>
</protein>
<dbReference type="Gene3D" id="3.40.50.1820">
    <property type="entry name" value="alpha/beta hydrolase"/>
    <property type="match status" value="1"/>
</dbReference>
<accession>A0ABM8JXG7</accession>
<dbReference type="SUPFAM" id="SSF53474">
    <property type="entry name" value="alpha/beta-Hydrolases"/>
    <property type="match status" value="1"/>
</dbReference>
<name>A0ABM8JXG7_9GAMM</name>
<evidence type="ECO:0000313" key="1">
    <source>
        <dbReference type="EMBL" id="BET96696.1"/>
    </source>
</evidence>
<dbReference type="PANTHER" id="PTHR43265:SF1">
    <property type="entry name" value="ESTERASE ESTD"/>
    <property type="match status" value="1"/>
</dbReference>
<organism evidence="1 2">
    <name type="scientific">Xenorhabdus taiwanensis</name>
    <dbReference type="NCBI Taxonomy" id="3085177"/>
    <lineage>
        <taxon>Bacteria</taxon>
        <taxon>Pseudomonadati</taxon>
        <taxon>Pseudomonadota</taxon>
        <taxon>Gammaproteobacteria</taxon>
        <taxon>Enterobacterales</taxon>
        <taxon>Morganellaceae</taxon>
        <taxon>Xenorhabdus</taxon>
    </lineage>
</organism>
<dbReference type="InterPro" id="IPR029058">
    <property type="entry name" value="AB_hydrolase_fold"/>
</dbReference>
<dbReference type="Proteomes" id="UP001529514">
    <property type="component" value="Chromosome"/>
</dbReference>
<reference evidence="1 2" key="1">
    <citation type="submission" date="2023-10" db="EMBL/GenBank/DDBJ databases">
        <title>Xenorhabdus taiwanensis sp. nov., a symbiotic bacterium associated with the entomopathogenic nematode Steinernema taiwanensis.</title>
        <authorList>
            <person name="Tseng C.T."/>
            <person name="Shu H.Y."/>
            <person name="Chen M.H."/>
            <person name="Fang Y.J."/>
            <person name="Wu T.L."/>
            <person name="Lin Y.C."/>
            <person name="Huang C.J."/>
        </authorList>
    </citation>
    <scope>NUCLEOTIDE SEQUENCE [LARGE SCALE GENOMIC DNA]</scope>
    <source>
        <strain evidence="1 2">TCT-1</strain>
    </source>
</reference>
<keyword evidence="2" id="KW-1185">Reference proteome</keyword>
<sequence length="317" mass="35807">MKKIITCIVFILIFFYQPVIAKEIRTTLKSDDGKDIIYYVIQRDNKRSKDLLVLLQGSTCQSAINNKSIIKNFGSAFPENDILLVEKFGIDGNLDKNSTQIKKCPQIYIQNDSPIKRAKDYFAVLNLLRDKYRHIVLIGGSEGAIITNLITANANTGFITAAISMNAGGRFFIDDVIHSIKQTAPPKIADEQINDFKAFAKEVLNRNLRDSPSDQTASEHGATWWYESLSIDNQKLIQSSKTPLLVLQTLSDNNVDGTGAQKMIAAIKNPMVSFKFYKELDHHFKDSDGNKHTALIVKDIQDWYRKIQDKPGKTIQY</sequence>
<dbReference type="InterPro" id="IPR053145">
    <property type="entry name" value="AB_hydrolase_Est10"/>
</dbReference>
<dbReference type="RefSeq" id="WP_374053424.1">
    <property type="nucleotide sequence ID" value="NZ_AP028978.1"/>
</dbReference>
<dbReference type="PANTHER" id="PTHR43265">
    <property type="entry name" value="ESTERASE ESTD"/>
    <property type="match status" value="1"/>
</dbReference>